<feature type="compositionally biased region" description="Low complexity" evidence="1">
    <location>
        <begin position="71"/>
        <end position="80"/>
    </location>
</feature>
<dbReference type="Pfam" id="PF14349">
    <property type="entry name" value="SprA_N"/>
    <property type="match status" value="1"/>
</dbReference>
<name>A0ABU3BLW9_9BACT</name>
<dbReference type="InterPro" id="IPR026377">
    <property type="entry name" value="Cell_surface_SprA"/>
</dbReference>
<dbReference type="InterPro" id="IPR025684">
    <property type="entry name" value="SprA_N_dom"/>
</dbReference>
<feature type="region of interest" description="Disordered" evidence="1">
    <location>
        <begin position="976"/>
        <end position="996"/>
    </location>
</feature>
<comment type="caution">
    <text evidence="3">The sequence shown here is derived from an EMBL/GenBank/DDBJ whole genome shotgun (WGS) entry which is preliminary data.</text>
</comment>
<feature type="domain" description="Gliding motility protein SprA N-terminal" evidence="2">
    <location>
        <begin position="1233"/>
        <end position="1763"/>
    </location>
</feature>
<dbReference type="EMBL" id="JAVRHT010000001">
    <property type="protein sequence ID" value="MDT0630287.1"/>
    <property type="molecule type" value="Genomic_DNA"/>
</dbReference>
<evidence type="ECO:0000259" key="2">
    <source>
        <dbReference type="Pfam" id="PF14349"/>
    </source>
</evidence>
<reference evidence="3 4" key="1">
    <citation type="submission" date="2023-09" db="EMBL/GenBank/DDBJ databases">
        <authorList>
            <person name="Rey-Velasco X."/>
        </authorList>
    </citation>
    <scope>NUCLEOTIDE SEQUENCE [LARGE SCALE GENOMIC DNA]</scope>
    <source>
        <strain evidence="3 4">F394</strain>
    </source>
</reference>
<evidence type="ECO:0000313" key="3">
    <source>
        <dbReference type="EMBL" id="MDT0630287.1"/>
    </source>
</evidence>
<gene>
    <name evidence="3" type="primary">sprA</name>
    <name evidence="3" type="ORF">RM540_00870</name>
</gene>
<evidence type="ECO:0000256" key="1">
    <source>
        <dbReference type="SAM" id="MobiDB-lite"/>
    </source>
</evidence>
<dbReference type="NCBIfam" id="TIGR04189">
    <property type="entry name" value="surface_SprA"/>
    <property type="match status" value="1"/>
</dbReference>
<organism evidence="3 4">
    <name type="scientific">Rubrivirga litoralis</name>
    <dbReference type="NCBI Taxonomy" id="3075598"/>
    <lineage>
        <taxon>Bacteria</taxon>
        <taxon>Pseudomonadati</taxon>
        <taxon>Rhodothermota</taxon>
        <taxon>Rhodothermia</taxon>
        <taxon>Rhodothermales</taxon>
        <taxon>Rubricoccaceae</taxon>
        <taxon>Rubrivirga</taxon>
    </lineage>
</organism>
<evidence type="ECO:0000313" key="4">
    <source>
        <dbReference type="Proteomes" id="UP001267426"/>
    </source>
</evidence>
<keyword evidence="4" id="KW-1185">Reference proteome</keyword>
<accession>A0ABU3BLW9</accession>
<dbReference type="Proteomes" id="UP001267426">
    <property type="component" value="Unassembled WGS sequence"/>
</dbReference>
<dbReference type="RefSeq" id="WP_311661288.1">
    <property type="nucleotide sequence ID" value="NZ_JAVRHT010000001.1"/>
</dbReference>
<feature type="region of interest" description="Disordered" evidence="1">
    <location>
        <begin position="41"/>
        <end position="88"/>
    </location>
</feature>
<sequence>MRALTPRTPPTPRRRLALLGAASVGVLLVLAAHAGTVEAGPGAPRGAGWLAPADSDTVRTTPPAPAPPAAVPLRAAPPAAGDSALVGGAADSTERAEAYFRGPRAPGLGAALAARRRPGVRGRLGTYWRREVTLDSAAYRYRVRETVGDADVRAPADVGLGEFLMARRQEAVGETFRSLAAQRSQRQTRRNGLGFAVEIPGGEESAFRTLFGKNEVSLTVNGTSDLNLGVRYDQSDIQAARRLKPPGVDPDFGQDLTLNIAGMVGDKLTVNVNYDTNSQFEFENQVSLVYEGYEDDILQRFEAGNVFLQTPATLIQGGQRLFGLRTDFQFGPLAVTAVASQKDAQTVQQTITGGADVRTFALAPYDYEDDTHFFLGYAFHNWWDAGHQDPSQPTLPPGAPGQAGFRELVGVQVWKHEPSLRTLIREDQETTWAVALADLGEPAAVLAGGEAYLGAFDAATGQYENAAAPLPDPALDQYTEAILAPVREDGSSTGADNILGSGASIPQSALFNNVFRLLRDGVDYTVDGQLGWLSLTTALTEDEVLAVAYQYRTADGRLVSVGDYLQPAQSSAQTGPRTILKLLRAPTPVPEDPLWDLTLRNVYRVGGRSLSASTFDLALTFEPPGGTPNEIPSGLSLGGRTLLAAFGLDRLGEQGQSRADNTFDFRVGYTIDPGAGRVIFPTRQPFGDYAEALIRTGQTVTRGDRLTVAFEGLDEAAALDLYAPVLGARPDARDLYDVKRANAQRQIQGLARYRIAGEYRSATQSVFPLGFQIVEGTVRVTSDGRELAEGTDYRVNTTSGTVEIVNPLYLQSGQQIEVTAEQQDLFAVTSKTLLGLRADYRISENALLGATWMQLSERPPVGVGKFQVGAEALDNTVVGVDGSYLAAPRWLTRAVDALPLIQTRAPSAVELRGEYARLTPGHPQTRTFGEARGALRDAGLDFADDELAGVSYIDDFEGSETAYTAPQQTTGWSLAAAPESAGPPGTTLRPAGGAGVTSPDLKNNWRGLFTWYSLAEGDYEGYEERGLLTPAASPISRVDLYEIPGTPTREDVLPLGLLDVYFDPTRRGPHNYSDELDATLGPRRRDVWGGFVRPIEGAFSDFGGRNNVEFVEMLFAPLGGRDGREPVAPGARMYLDLGQVNEDVLPNGVFNSEDGLGNNPSVDAAPFDAFSRRPSQQANGVVDFFDGTGQTEDVGIDGLPTRPALTASGGTPYAFSEESQFAPFLARLPAGGAVRARALADPSGDDFHNFDDDEYFDGPLFPGGASVQERYGAYYPATELNSPIARSRIIDGGRGLTARPDNEDIDENGRTNTADQYHRYEIPLDDAGLRASPFFREAIDVDNRVAGRQTWYLLRIPVRTPDRTVVGLADTSDFSRIEAVRLWTTGHDKPATIRFASFELAGSQWLKSGQVGRVGAGDSTSTLGPEPSLFVASINNEENPSTYAVPRGTVLNTTPSVSGGAAQTQREKALVFRAEGLGEGRRAAIVRSYATRPLDLTKYRNLRMAVHGDGFDRRDSVRVFLRIGDDEAENYYEIEQPAYPFDPARLAALAPCPPAAPSNCARSDSLWQTQVPVGGARVDLNPVNLVLRELNALKRARDLSATPPGARFTRAATEDGVAPGARLTVRGEPSLQDVRTVVLGVRNAPGGAAAPLDVEVWYNELRVSGYDEEGGGSGFLLANVALADVATVNARLSFIDDGFGDLGGALGGRSFAAQRAFTLTSTFAAHKLLPERFGWAIPVSVSATENTSTPRFDPDNGDVRLDDLADAVAEQGGGAGRRELTADEVVRRAQTATSSRNVRVQATKTGSRSPWLRYTVDGLTASYTLSTQDGRNPSSARSAQDTWTGNLAYRLTVPEPFPVRPFGFARGVPVLGSVLGGLQLNLLPQSLSLSADVARRTSATEPRLREQFLGEPDEVQSFRAFTRRTQLFDHGRQIDVRYNPFSFLQLSYASNTDQDLGRAGQRETLRYLVRDPSGPFQRVYEFDPLDLAGGDVRDDPGVLADLAAAGLLEDGAFPAGVEVLGGAAIDVLPVGEALGNLFGSGPGLRTRRYDQTLTTTLRVSTRRVKWLSWLQPQALSYSANYSWADQPIASAPDLEVASAGTRGQVQSSLRIVPRDFWRLFPFYRRLEAAAGRGGAAPGAEARSAEGGAAADSAGRGALPVRLARGAFLGLTGIDDVTLTYRGSLTSATGGLEGQGYSLFSALSGAAPPIGYRLGLDRELGLDRRVFDDRVNRFGDQSGTQHDLDARTQLSPFRGLNVGLTWRVGWSSTRDRSFSPNLLGGLSEGLPQFRGAGEATVLSFGASYRGFVRRQADRYLADREAAGGAERGQTIGSEVLSPTGLAEDFGAEFGRGAGRFGPGGFYPVPLPSWTVTYSGLERLPVLRSLAESVSLQHGYSSTSQVGVGTFYADPERPRLPELDGVRLAGAATFAEDGFDEPVSLSVNQRFQPLLGVTVGWKGGVQTSVKWNQSTVYQLATAAADVNEKSARDVRLEVGYAKTGLNLLGLGRLNNNVRVTLTASFADDHFMQYPLREDLGRVVAEALGGDAEPEGDGDPFRDPEPRFTKRLLLSPRVSYTVSDRVTADVFATYERLDQTLGGGGNTRFNGGVNLRVLFSN</sequence>
<protein>
    <submittedName>
        <fullName evidence="3">Cell surface protein SprA</fullName>
    </submittedName>
</protein>
<proteinExistence type="predicted"/>